<reference evidence="1 2" key="1">
    <citation type="submission" date="2017-11" db="EMBL/GenBank/DDBJ databases">
        <title>De novo assembly and phasing of dikaryotic genomes from two isolates of Puccinia coronata f. sp. avenae, the causal agent of oat crown rust.</title>
        <authorList>
            <person name="Miller M.E."/>
            <person name="Zhang Y."/>
            <person name="Omidvar V."/>
            <person name="Sperschneider J."/>
            <person name="Schwessinger B."/>
            <person name="Raley C."/>
            <person name="Palmer J.M."/>
            <person name="Garnica D."/>
            <person name="Upadhyaya N."/>
            <person name="Rathjen J."/>
            <person name="Taylor J.M."/>
            <person name="Park R.F."/>
            <person name="Dodds P.N."/>
            <person name="Hirsch C.D."/>
            <person name="Kianian S.F."/>
            <person name="Figueroa M."/>
        </authorList>
    </citation>
    <scope>NUCLEOTIDE SEQUENCE [LARGE SCALE GENOMIC DNA]</scope>
    <source>
        <strain evidence="1">12SD80</strain>
    </source>
</reference>
<dbReference type="AlphaFoldDB" id="A0A2N5VHN2"/>
<organism evidence="1 2">
    <name type="scientific">Puccinia coronata f. sp. avenae</name>
    <dbReference type="NCBI Taxonomy" id="200324"/>
    <lineage>
        <taxon>Eukaryota</taxon>
        <taxon>Fungi</taxon>
        <taxon>Dikarya</taxon>
        <taxon>Basidiomycota</taxon>
        <taxon>Pucciniomycotina</taxon>
        <taxon>Pucciniomycetes</taxon>
        <taxon>Pucciniales</taxon>
        <taxon>Pucciniaceae</taxon>
        <taxon>Puccinia</taxon>
    </lineage>
</organism>
<accession>A0A2N5VHN2</accession>
<protein>
    <submittedName>
        <fullName evidence="1">Uncharacterized protein</fullName>
    </submittedName>
</protein>
<sequence length="57" mass="6611">MVIKKEGGIYTEAQDRPGLRAPQARWRSHPLSYTNSMASSAIEFYRSIIKTYKVIHR</sequence>
<dbReference type="EMBL" id="PGCI01000016">
    <property type="protein sequence ID" value="PLW49492.1"/>
    <property type="molecule type" value="Genomic_DNA"/>
</dbReference>
<comment type="caution">
    <text evidence="1">The sequence shown here is derived from an EMBL/GenBank/DDBJ whole genome shotgun (WGS) entry which is preliminary data.</text>
</comment>
<proteinExistence type="predicted"/>
<gene>
    <name evidence="1" type="ORF">PCASD_01925</name>
</gene>
<dbReference type="Proteomes" id="UP000235392">
    <property type="component" value="Unassembled WGS sequence"/>
</dbReference>
<name>A0A2N5VHN2_9BASI</name>
<evidence type="ECO:0000313" key="2">
    <source>
        <dbReference type="Proteomes" id="UP000235392"/>
    </source>
</evidence>
<evidence type="ECO:0000313" key="1">
    <source>
        <dbReference type="EMBL" id="PLW49492.1"/>
    </source>
</evidence>